<comment type="cofactor">
    <cofactor evidence="1">
        <name>FAD</name>
        <dbReference type="ChEBI" id="CHEBI:57692"/>
    </cofactor>
</comment>
<keyword evidence="8" id="KW-1185">Reference proteome</keyword>
<dbReference type="InterPro" id="IPR012951">
    <property type="entry name" value="BBE"/>
</dbReference>
<name>A0ABN2TJM9_9ACTN</name>
<gene>
    <name evidence="7" type="ORF">GCM10009839_02530</name>
</gene>
<evidence type="ECO:0000256" key="5">
    <source>
        <dbReference type="ARBA" id="ARBA00023002"/>
    </source>
</evidence>
<comment type="similarity">
    <text evidence="2">Belongs to the oxygen-dependent FAD-linked oxidoreductase family.</text>
</comment>
<organism evidence="7 8">
    <name type="scientific">Catenulispora yoronensis</name>
    <dbReference type="NCBI Taxonomy" id="450799"/>
    <lineage>
        <taxon>Bacteria</taxon>
        <taxon>Bacillati</taxon>
        <taxon>Actinomycetota</taxon>
        <taxon>Actinomycetes</taxon>
        <taxon>Catenulisporales</taxon>
        <taxon>Catenulisporaceae</taxon>
        <taxon>Catenulispora</taxon>
    </lineage>
</organism>
<evidence type="ECO:0000313" key="7">
    <source>
        <dbReference type="EMBL" id="GAA2011793.1"/>
    </source>
</evidence>
<dbReference type="Proteomes" id="UP001500751">
    <property type="component" value="Unassembled WGS sequence"/>
</dbReference>
<evidence type="ECO:0000256" key="2">
    <source>
        <dbReference type="ARBA" id="ARBA00005466"/>
    </source>
</evidence>
<dbReference type="EMBL" id="BAAAQN010000001">
    <property type="protein sequence ID" value="GAA2011793.1"/>
    <property type="molecule type" value="Genomic_DNA"/>
</dbReference>
<dbReference type="InterPro" id="IPR036318">
    <property type="entry name" value="FAD-bd_PCMH-like_sf"/>
</dbReference>
<dbReference type="Gene3D" id="3.30.465.10">
    <property type="match status" value="1"/>
</dbReference>
<reference evidence="7 8" key="1">
    <citation type="journal article" date="2019" name="Int. J. Syst. Evol. Microbiol.">
        <title>The Global Catalogue of Microorganisms (GCM) 10K type strain sequencing project: providing services to taxonomists for standard genome sequencing and annotation.</title>
        <authorList>
            <consortium name="The Broad Institute Genomics Platform"/>
            <consortium name="The Broad Institute Genome Sequencing Center for Infectious Disease"/>
            <person name="Wu L."/>
            <person name="Ma J."/>
        </authorList>
    </citation>
    <scope>NUCLEOTIDE SEQUENCE [LARGE SCALE GENOMIC DNA]</scope>
    <source>
        <strain evidence="7 8">JCM 16014</strain>
    </source>
</reference>
<dbReference type="InterPro" id="IPR006094">
    <property type="entry name" value="Oxid_FAD_bind_N"/>
</dbReference>
<evidence type="ECO:0000256" key="4">
    <source>
        <dbReference type="ARBA" id="ARBA00022827"/>
    </source>
</evidence>
<keyword evidence="3" id="KW-0285">Flavoprotein</keyword>
<dbReference type="PANTHER" id="PTHR42973">
    <property type="entry name" value="BINDING OXIDOREDUCTASE, PUTATIVE (AFU_ORTHOLOGUE AFUA_1G17690)-RELATED"/>
    <property type="match status" value="1"/>
</dbReference>
<dbReference type="Pfam" id="PF08031">
    <property type="entry name" value="BBE"/>
    <property type="match status" value="1"/>
</dbReference>
<dbReference type="InterPro" id="IPR016169">
    <property type="entry name" value="FAD-bd_PCMH_sub2"/>
</dbReference>
<evidence type="ECO:0000256" key="1">
    <source>
        <dbReference type="ARBA" id="ARBA00001974"/>
    </source>
</evidence>
<evidence type="ECO:0000259" key="6">
    <source>
        <dbReference type="PROSITE" id="PS51387"/>
    </source>
</evidence>
<dbReference type="Gene3D" id="3.40.462.20">
    <property type="match status" value="1"/>
</dbReference>
<dbReference type="InterPro" id="IPR016166">
    <property type="entry name" value="FAD-bd_PCMH"/>
</dbReference>
<dbReference type="Pfam" id="PF01565">
    <property type="entry name" value="FAD_binding_4"/>
    <property type="match status" value="1"/>
</dbReference>
<dbReference type="PANTHER" id="PTHR42973:SF39">
    <property type="entry name" value="FAD-BINDING PCMH-TYPE DOMAIN-CONTAINING PROTEIN"/>
    <property type="match status" value="1"/>
</dbReference>
<dbReference type="PROSITE" id="PS51387">
    <property type="entry name" value="FAD_PCMH"/>
    <property type="match status" value="1"/>
</dbReference>
<dbReference type="SUPFAM" id="SSF56176">
    <property type="entry name" value="FAD-binding/transporter-associated domain-like"/>
    <property type="match status" value="1"/>
</dbReference>
<sequence length="517" mass="57084">MLSDRQGFNRRWFASTLEAVYVPMNDAEAVTQIGEAVSRYGRDVKVVSGRHCYEDFAYNDTTKAIIDMSSMNRAGWDDRRGAFFVEAGCENWSVYRALLNGFNKTLPAGSCYSVGAGGHISGGGYGLLSRLHGLTVDHLTAVDIVTWNVSSSSAELHHVSAASTSKDEQDLFWALQGGGPGNFGVILRYYFHELPDAPEFASIYTLSWDWSSIDTAAFANLLAYYADFVSDLPDTDFSLLKLTHVSAGQLGMVVQAVSPEGATLVEHRAEVERRHSEARSRFGAIAEPVPLRIPLGGHPGWITPSAGTESVQHVTYLEALQTMNGSGPNQFGKYKSAYMNKAFPPNQVAAIYRWLNTTPKGVLESDMSQSLLQVDSYGGAVNRVASSATAVPQRDSIMKLQYQTYWLNASRPGEANQPPYNVQSDAHLRWINDFYRDVYIDYGGTPNPANDPTGTVAGAYYNYPDNVLGTHAEGNVDDALWLYFLDNFRTNQRNLVAVKRRWDPADVFHHAQSIPVR</sequence>
<evidence type="ECO:0000256" key="3">
    <source>
        <dbReference type="ARBA" id="ARBA00022630"/>
    </source>
</evidence>
<protein>
    <submittedName>
        <fullName evidence="7">FAD-binding protein</fullName>
    </submittedName>
</protein>
<evidence type="ECO:0000313" key="8">
    <source>
        <dbReference type="Proteomes" id="UP001500751"/>
    </source>
</evidence>
<dbReference type="RefSeq" id="WP_344663574.1">
    <property type="nucleotide sequence ID" value="NZ_BAAAQN010000001.1"/>
</dbReference>
<feature type="domain" description="FAD-binding PCMH-type" evidence="6">
    <location>
        <begin position="13"/>
        <end position="196"/>
    </location>
</feature>
<proteinExistence type="inferred from homology"/>
<comment type="caution">
    <text evidence="7">The sequence shown here is derived from an EMBL/GenBank/DDBJ whole genome shotgun (WGS) entry which is preliminary data.</text>
</comment>
<keyword evidence="5" id="KW-0560">Oxidoreductase</keyword>
<dbReference type="InterPro" id="IPR050416">
    <property type="entry name" value="FAD-linked_Oxidoreductase"/>
</dbReference>
<keyword evidence="4" id="KW-0274">FAD</keyword>
<accession>A0ABN2TJM9</accession>